<protein>
    <submittedName>
        <fullName evidence="1">LA_2272/LA_2273 family lipoprotein</fullName>
    </submittedName>
</protein>
<keyword evidence="2" id="KW-1185">Reference proteome</keyword>
<dbReference type="EMBL" id="JBHILJ010000025">
    <property type="protein sequence ID" value="MFB5738690.1"/>
    <property type="molecule type" value="Genomic_DNA"/>
</dbReference>
<evidence type="ECO:0000313" key="1">
    <source>
        <dbReference type="EMBL" id="MFB5738690.1"/>
    </source>
</evidence>
<dbReference type="RefSeq" id="WP_375517807.1">
    <property type="nucleotide sequence ID" value="NZ_JBHILI010000006.1"/>
</dbReference>
<organism evidence="1 2">
    <name type="scientific">Leptospira wolffii</name>
    <dbReference type="NCBI Taxonomy" id="409998"/>
    <lineage>
        <taxon>Bacteria</taxon>
        <taxon>Pseudomonadati</taxon>
        <taxon>Spirochaetota</taxon>
        <taxon>Spirochaetia</taxon>
        <taxon>Leptospirales</taxon>
        <taxon>Leptospiraceae</taxon>
        <taxon>Leptospira</taxon>
    </lineage>
</organism>
<keyword evidence="1" id="KW-0449">Lipoprotein</keyword>
<accession>A0ABV5BU14</accession>
<dbReference type="NCBIfam" id="NF047435">
    <property type="entry name" value="LA_2272_fam_lipo"/>
    <property type="match status" value="1"/>
</dbReference>
<dbReference type="Proteomes" id="UP001580391">
    <property type="component" value="Unassembled WGS sequence"/>
</dbReference>
<sequence>MKILYNILLAVTSLVSLSCGISISRDVRMNIPAQSKMNVIQLNLPYGEAEAVYGINAGIINVAQATYGVEVGVVNLNSKMRGLQVGLGNVQFPSGFKYSMQIGLLNINSGYQIALLNSKGMIQLGLLNADGKYQIGIINSEGKYQLGLINICGNGWFMILLNFCSDKEEPSLFAK</sequence>
<reference evidence="1 2" key="1">
    <citation type="submission" date="2024-09" db="EMBL/GenBank/DDBJ databases">
        <title>Taxonomic and Genotyping Characterization of Leptospira Strains isolated from Multiple Sources in Colombia highlights the importance of intermediate species.</title>
        <authorList>
            <person name="Torres Higuera L."/>
            <person name="Rojas Tapias D."/>
            <person name="Jimenez Velasquez S."/>
            <person name="Renjifo Ibanez C."/>
        </authorList>
    </citation>
    <scope>NUCLEOTIDE SEQUENCE [LARGE SCALE GENOMIC DNA]</scope>
    <source>
        <strain evidence="1 2">Lep080</strain>
    </source>
</reference>
<comment type="caution">
    <text evidence="1">The sequence shown here is derived from an EMBL/GenBank/DDBJ whole genome shotgun (WGS) entry which is preliminary data.</text>
</comment>
<gene>
    <name evidence="1" type="ORF">ACE5IX_19410</name>
</gene>
<name>A0ABV5BU14_9LEPT</name>
<dbReference type="PROSITE" id="PS51257">
    <property type="entry name" value="PROKAR_LIPOPROTEIN"/>
    <property type="match status" value="1"/>
</dbReference>
<evidence type="ECO:0000313" key="2">
    <source>
        <dbReference type="Proteomes" id="UP001580391"/>
    </source>
</evidence>
<proteinExistence type="predicted"/>